<evidence type="ECO:0000256" key="15">
    <source>
        <dbReference type="ARBA" id="ARBA00023136"/>
    </source>
</evidence>
<comment type="caution">
    <text evidence="20">The sequence shown here is derived from an EMBL/GenBank/DDBJ whole genome shotgun (WGS) entry which is preliminary data.</text>
</comment>
<sequence>MLVQRVITAVVLLAVLAGALLAASPWPLVVLLGLAAACALWEWLRLTWPNKPSAVPAALGLLFFVFAMALSFQWLGDEPSLQVLALSAALGGWLVPAVGIAWVVGATVLVVRGNAQGRAGSICLSLFAIAAVVAAWTALVQLYLALGAWFLVSLMALIWCADIAAYFSGKAFGRHKLAPRVSPGKTWEGAVGGIAAATLWVFVSRWWPGSFGDVLAARWPWWGVAIIAVLLAALSIVGDLFESLLKRRAGVKDSSQLLPGHGGVFDRIDALLPVAPIALLLSGVSMS</sequence>
<evidence type="ECO:0000256" key="6">
    <source>
        <dbReference type="ARBA" id="ARBA00012487"/>
    </source>
</evidence>
<keyword evidence="13 19" id="KW-1133">Transmembrane helix</keyword>
<feature type="transmembrane region" description="Helical" evidence="19">
    <location>
        <begin position="122"/>
        <end position="143"/>
    </location>
</feature>
<evidence type="ECO:0000256" key="3">
    <source>
        <dbReference type="ARBA" id="ARBA00005119"/>
    </source>
</evidence>
<feature type="transmembrane region" description="Helical" evidence="19">
    <location>
        <begin position="189"/>
        <end position="207"/>
    </location>
</feature>
<comment type="pathway">
    <text evidence="3 18">Phospholipid metabolism; CDP-diacylglycerol biosynthesis; CDP-diacylglycerol from sn-glycerol 3-phosphate: step 3/3.</text>
</comment>
<dbReference type="Pfam" id="PF01148">
    <property type="entry name" value="CTP_transf_1"/>
    <property type="match status" value="1"/>
</dbReference>
<dbReference type="EMBL" id="QNRQ01000001">
    <property type="protein sequence ID" value="RBP43009.1"/>
    <property type="molecule type" value="Genomic_DNA"/>
</dbReference>
<dbReference type="InterPro" id="IPR000374">
    <property type="entry name" value="PC_trans"/>
</dbReference>
<keyword evidence="10 18" id="KW-0808">Transferase</keyword>
<evidence type="ECO:0000256" key="13">
    <source>
        <dbReference type="ARBA" id="ARBA00022989"/>
    </source>
</evidence>
<evidence type="ECO:0000256" key="9">
    <source>
        <dbReference type="ARBA" id="ARBA00022516"/>
    </source>
</evidence>
<evidence type="ECO:0000256" key="11">
    <source>
        <dbReference type="ARBA" id="ARBA00022692"/>
    </source>
</evidence>
<feature type="transmembrane region" description="Helical" evidence="19">
    <location>
        <begin position="81"/>
        <end position="110"/>
    </location>
</feature>
<keyword evidence="8" id="KW-1003">Cell membrane</keyword>
<evidence type="ECO:0000256" key="18">
    <source>
        <dbReference type="RuleBase" id="RU003938"/>
    </source>
</evidence>
<gene>
    <name evidence="20" type="ORF">DFR37_101134</name>
</gene>
<protein>
    <recommendedName>
        <fullName evidence="7 18">Phosphatidate cytidylyltransferase</fullName>
        <ecNumber evidence="6 18">2.7.7.41</ecNumber>
    </recommendedName>
</protein>
<dbReference type="RefSeq" id="WP_113931324.1">
    <property type="nucleotide sequence ID" value="NZ_JACCEU010000001.1"/>
</dbReference>
<evidence type="ECO:0000256" key="8">
    <source>
        <dbReference type="ARBA" id="ARBA00022475"/>
    </source>
</evidence>
<evidence type="ECO:0000256" key="7">
    <source>
        <dbReference type="ARBA" id="ARBA00019373"/>
    </source>
</evidence>
<accession>A0A366HJ80</accession>
<evidence type="ECO:0000256" key="10">
    <source>
        <dbReference type="ARBA" id="ARBA00022679"/>
    </source>
</evidence>
<comment type="pathway">
    <text evidence="4">Lipid metabolism.</text>
</comment>
<comment type="similarity">
    <text evidence="5 18">Belongs to the CDS family.</text>
</comment>
<keyword evidence="17" id="KW-1208">Phospholipid metabolism</keyword>
<keyword evidence="11 18" id="KW-0812">Transmembrane</keyword>
<keyword evidence="14" id="KW-0443">Lipid metabolism</keyword>
<evidence type="ECO:0000256" key="16">
    <source>
        <dbReference type="ARBA" id="ARBA00023209"/>
    </source>
</evidence>
<feature type="transmembrane region" description="Helical" evidence="19">
    <location>
        <begin position="149"/>
        <end position="168"/>
    </location>
</feature>
<evidence type="ECO:0000256" key="12">
    <source>
        <dbReference type="ARBA" id="ARBA00022695"/>
    </source>
</evidence>
<keyword evidence="12 18" id="KW-0548">Nucleotidyltransferase</keyword>
<keyword evidence="16" id="KW-0594">Phospholipid biosynthesis</keyword>
<dbReference type="UniPathway" id="UPA00557">
    <property type="reaction ID" value="UER00614"/>
</dbReference>
<dbReference type="PROSITE" id="PS01315">
    <property type="entry name" value="CDS"/>
    <property type="match status" value="1"/>
</dbReference>
<dbReference type="GO" id="GO:0005886">
    <property type="term" value="C:plasma membrane"/>
    <property type="evidence" value="ECO:0007669"/>
    <property type="project" value="UniProtKB-SubCell"/>
</dbReference>
<reference evidence="20 21" key="1">
    <citation type="submission" date="2018-06" db="EMBL/GenBank/DDBJ databases">
        <title>Genomic Encyclopedia of Type Strains, Phase IV (KMG-IV): sequencing the most valuable type-strain genomes for metagenomic binning, comparative biology and taxonomic classification.</title>
        <authorList>
            <person name="Goeker M."/>
        </authorList>
    </citation>
    <scope>NUCLEOTIDE SEQUENCE [LARGE SCALE GENOMIC DNA]</scope>
    <source>
        <strain evidence="20 21">DSM 25520</strain>
    </source>
</reference>
<evidence type="ECO:0000256" key="17">
    <source>
        <dbReference type="ARBA" id="ARBA00023264"/>
    </source>
</evidence>
<keyword evidence="21" id="KW-1185">Reference proteome</keyword>
<evidence type="ECO:0000256" key="19">
    <source>
        <dbReference type="SAM" id="Phobius"/>
    </source>
</evidence>
<evidence type="ECO:0000256" key="1">
    <source>
        <dbReference type="ARBA" id="ARBA00001698"/>
    </source>
</evidence>
<evidence type="ECO:0000256" key="2">
    <source>
        <dbReference type="ARBA" id="ARBA00004651"/>
    </source>
</evidence>
<evidence type="ECO:0000313" key="21">
    <source>
        <dbReference type="Proteomes" id="UP000253628"/>
    </source>
</evidence>
<keyword evidence="9" id="KW-0444">Lipid biosynthesis</keyword>
<proteinExistence type="inferred from homology"/>
<dbReference type="AlphaFoldDB" id="A0A366HJ80"/>
<dbReference type="GO" id="GO:0016024">
    <property type="term" value="P:CDP-diacylglycerol biosynthetic process"/>
    <property type="evidence" value="ECO:0007669"/>
    <property type="project" value="UniProtKB-UniPathway"/>
</dbReference>
<comment type="subcellular location">
    <subcellularLocation>
        <location evidence="2">Cell membrane</location>
        <topology evidence="2">Multi-pass membrane protein</topology>
    </subcellularLocation>
</comment>
<feature type="transmembrane region" description="Helical" evidence="19">
    <location>
        <begin position="219"/>
        <end position="241"/>
    </location>
</feature>
<feature type="transmembrane region" description="Helical" evidence="19">
    <location>
        <begin position="55"/>
        <end position="75"/>
    </location>
</feature>
<dbReference type="GO" id="GO:0004605">
    <property type="term" value="F:phosphatidate cytidylyltransferase activity"/>
    <property type="evidence" value="ECO:0007669"/>
    <property type="project" value="UniProtKB-EC"/>
</dbReference>
<dbReference type="PANTHER" id="PTHR46382">
    <property type="entry name" value="PHOSPHATIDATE CYTIDYLYLTRANSFERASE"/>
    <property type="match status" value="1"/>
</dbReference>
<evidence type="ECO:0000313" key="20">
    <source>
        <dbReference type="EMBL" id="RBP43009.1"/>
    </source>
</evidence>
<dbReference type="Proteomes" id="UP000253628">
    <property type="component" value="Unassembled WGS sequence"/>
</dbReference>
<evidence type="ECO:0000256" key="4">
    <source>
        <dbReference type="ARBA" id="ARBA00005189"/>
    </source>
</evidence>
<evidence type="ECO:0000256" key="5">
    <source>
        <dbReference type="ARBA" id="ARBA00010185"/>
    </source>
</evidence>
<dbReference type="EC" id="2.7.7.41" evidence="6 18"/>
<keyword evidence="15 19" id="KW-0472">Membrane</keyword>
<dbReference type="OrthoDB" id="9799199at2"/>
<evidence type="ECO:0000256" key="14">
    <source>
        <dbReference type="ARBA" id="ARBA00023098"/>
    </source>
</evidence>
<comment type="catalytic activity">
    <reaction evidence="1 18">
        <text>a 1,2-diacyl-sn-glycero-3-phosphate + CTP + H(+) = a CDP-1,2-diacyl-sn-glycerol + diphosphate</text>
        <dbReference type="Rhea" id="RHEA:16229"/>
        <dbReference type="ChEBI" id="CHEBI:15378"/>
        <dbReference type="ChEBI" id="CHEBI:33019"/>
        <dbReference type="ChEBI" id="CHEBI:37563"/>
        <dbReference type="ChEBI" id="CHEBI:58332"/>
        <dbReference type="ChEBI" id="CHEBI:58608"/>
        <dbReference type="EC" id="2.7.7.41"/>
    </reaction>
</comment>
<organism evidence="20 21">
    <name type="scientific">Eoetvoesiella caeni</name>
    <dbReference type="NCBI Taxonomy" id="645616"/>
    <lineage>
        <taxon>Bacteria</taxon>
        <taxon>Pseudomonadati</taxon>
        <taxon>Pseudomonadota</taxon>
        <taxon>Betaproteobacteria</taxon>
        <taxon>Burkholderiales</taxon>
        <taxon>Alcaligenaceae</taxon>
        <taxon>Eoetvoesiella</taxon>
    </lineage>
</organism>
<name>A0A366HJ80_9BURK</name>
<dbReference type="PANTHER" id="PTHR46382:SF1">
    <property type="entry name" value="PHOSPHATIDATE CYTIDYLYLTRANSFERASE"/>
    <property type="match status" value="1"/>
</dbReference>